<accession>A0AAD7FIQ5</accession>
<feature type="region of interest" description="Disordered" evidence="2">
    <location>
        <begin position="172"/>
        <end position="196"/>
    </location>
</feature>
<dbReference type="Proteomes" id="UP001221757">
    <property type="component" value="Unassembled WGS sequence"/>
</dbReference>
<keyword evidence="4" id="KW-1185">Reference proteome</keyword>
<feature type="compositionally biased region" description="Gly residues" evidence="2">
    <location>
        <begin position="173"/>
        <end position="187"/>
    </location>
</feature>
<reference evidence="3" key="1">
    <citation type="submission" date="2023-03" db="EMBL/GenBank/DDBJ databases">
        <title>Massive genome expansion in bonnet fungi (Mycena s.s.) driven by repeated elements and novel gene families across ecological guilds.</title>
        <authorList>
            <consortium name="Lawrence Berkeley National Laboratory"/>
            <person name="Harder C.B."/>
            <person name="Miyauchi S."/>
            <person name="Viragh M."/>
            <person name="Kuo A."/>
            <person name="Thoen E."/>
            <person name="Andreopoulos B."/>
            <person name="Lu D."/>
            <person name="Skrede I."/>
            <person name="Drula E."/>
            <person name="Henrissat B."/>
            <person name="Morin E."/>
            <person name="Kohler A."/>
            <person name="Barry K."/>
            <person name="LaButti K."/>
            <person name="Morin E."/>
            <person name="Salamov A."/>
            <person name="Lipzen A."/>
            <person name="Mereny Z."/>
            <person name="Hegedus B."/>
            <person name="Baldrian P."/>
            <person name="Stursova M."/>
            <person name="Weitz H."/>
            <person name="Taylor A."/>
            <person name="Grigoriev I.V."/>
            <person name="Nagy L.G."/>
            <person name="Martin F."/>
            <person name="Kauserud H."/>
        </authorList>
    </citation>
    <scope>NUCLEOTIDE SEQUENCE</scope>
    <source>
        <strain evidence="3">CBHHK067</strain>
    </source>
</reference>
<feature type="coiled-coil region" evidence="1">
    <location>
        <begin position="74"/>
        <end position="101"/>
    </location>
</feature>
<organism evidence="3 4">
    <name type="scientific">Mycena rosella</name>
    <name type="common">Pink bonnet</name>
    <name type="synonym">Agaricus rosellus</name>
    <dbReference type="NCBI Taxonomy" id="1033263"/>
    <lineage>
        <taxon>Eukaryota</taxon>
        <taxon>Fungi</taxon>
        <taxon>Dikarya</taxon>
        <taxon>Basidiomycota</taxon>
        <taxon>Agaricomycotina</taxon>
        <taxon>Agaricomycetes</taxon>
        <taxon>Agaricomycetidae</taxon>
        <taxon>Agaricales</taxon>
        <taxon>Marasmiineae</taxon>
        <taxon>Mycenaceae</taxon>
        <taxon>Mycena</taxon>
    </lineage>
</organism>
<gene>
    <name evidence="3" type="ORF">B0H17DRAFT_1151641</name>
</gene>
<evidence type="ECO:0000313" key="3">
    <source>
        <dbReference type="EMBL" id="KAJ7622686.1"/>
    </source>
</evidence>
<name>A0AAD7FIQ5_MYCRO</name>
<protein>
    <submittedName>
        <fullName evidence="3">Uncharacterized protein</fullName>
    </submittedName>
</protein>
<dbReference type="AlphaFoldDB" id="A0AAD7FIQ5"/>
<proteinExistence type="predicted"/>
<evidence type="ECO:0000256" key="2">
    <source>
        <dbReference type="SAM" id="MobiDB-lite"/>
    </source>
</evidence>
<keyword evidence="1" id="KW-0175">Coiled coil</keyword>
<evidence type="ECO:0000256" key="1">
    <source>
        <dbReference type="SAM" id="Coils"/>
    </source>
</evidence>
<comment type="caution">
    <text evidence="3">The sequence shown here is derived from an EMBL/GenBank/DDBJ whole genome shotgun (WGS) entry which is preliminary data.</text>
</comment>
<dbReference type="EMBL" id="JARKIE010000652">
    <property type="protein sequence ID" value="KAJ7622686.1"/>
    <property type="molecule type" value="Genomic_DNA"/>
</dbReference>
<evidence type="ECO:0000313" key="4">
    <source>
        <dbReference type="Proteomes" id="UP001221757"/>
    </source>
</evidence>
<sequence length="196" mass="21583">MSWLSTPRTDAHPPRMKCLRAYVAFARADDALYVLQHAAVVCPEYAQCTLRFAPDLYARCAPAPLPALRVKHRREDADANVREREREAEEETRTLMAAEERRNRPLSVCSMRIAGLLGVHAESRLHVDTGVDAGIARVDADTGHLALGFVRQGGKVRYAPEEVERMWQAVEQGGRGGNKGGGVGVGVGRDERAGRR</sequence>